<proteinExistence type="predicted"/>
<evidence type="ECO:0000313" key="3">
    <source>
        <dbReference type="Proteomes" id="UP001212152"/>
    </source>
</evidence>
<dbReference type="Proteomes" id="UP001212152">
    <property type="component" value="Unassembled WGS sequence"/>
</dbReference>
<name>A0AAD5TFA2_9FUNG</name>
<gene>
    <name evidence="2" type="ORF">HDU87_006911</name>
</gene>
<reference evidence="2" key="1">
    <citation type="submission" date="2020-05" db="EMBL/GenBank/DDBJ databases">
        <title>Phylogenomic resolution of chytrid fungi.</title>
        <authorList>
            <person name="Stajich J.E."/>
            <person name="Amses K."/>
            <person name="Simmons R."/>
            <person name="Seto K."/>
            <person name="Myers J."/>
            <person name="Bonds A."/>
            <person name="Quandt C.A."/>
            <person name="Barry K."/>
            <person name="Liu P."/>
            <person name="Grigoriev I."/>
            <person name="Longcore J.E."/>
            <person name="James T.Y."/>
        </authorList>
    </citation>
    <scope>NUCLEOTIDE SEQUENCE</scope>
    <source>
        <strain evidence="2">JEL0379</strain>
    </source>
</reference>
<comment type="caution">
    <text evidence="2">The sequence shown here is derived from an EMBL/GenBank/DDBJ whole genome shotgun (WGS) entry which is preliminary data.</text>
</comment>
<feature type="region of interest" description="Disordered" evidence="1">
    <location>
        <begin position="99"/>
        <end position="134"/>
    </location>
</feature>
<feature type="compositionally biased region" description="Pro residues" evidence="1">
    <location>
        <begin position="153"/>
        <end position="173"/>
    </location>
</feature>
<feature type="compositionally biased region" description="Low complexity" evidence="1">
    <location>
        <begin position="99"/>
        <end position="128"/>
    </location>
</feature>
<protein>
    <submittedName>
        <fullName evidence="2">Uncharacterized protein</fullName>
    </submittedName>
</protein>
<organism evidence="2 3">
    <name type="scientific">Geranomyces variabilis</name>
    <dbReference type="NCBI Taxonomy" id="109894"/>
    <lineage>
        <taxon>Eukaryota</taxon>
        <taxon>Fungi</taxon>
        <taxon>Fungi incertae sedis</taxon>
        <taxon>Chytridiomycota</taxon>
        <taxon>Chytridiomycota incertae sedis</taxon>
        <taxon>Chytridiomycetes</taxon>
        <taxon>Spizellomycetales</taxon>
        <taxon>Powellomycetaceae</taxon>
        <taxon>Geranomyces</taxon>
    </lineage>
</organism>
<evidence type="ECO:0000256" key="1">
    <source>
        <dbReference type="SAM" id="MobiDB-lite"/>
    </source>
</evidence>
<dbReference type="EMBL" id="JADGJQ010000060">
    <property type="protein sequence ID" value="KAJ3174795.1"/>
    <property type="molecule type" value="Genomic_DNA"/>
</dbReference>
<feature type="region of interest" description="Disordered" evidence="1">
    <location>
        <begin position="149"/>
        <end position="224"/>
    </location>
</feature>
<dbReference type="AlphaFoldDB" id="A0AAD5TFA2"/>
<evidence type="ECO:0000313" key="2">
    <source>
        <dbReference type="EMBL" id="KAJ3174795.1"/>
    </source>
</evidence>
<keyword evidence="3" id="KW-1185">Reference proteome</keyword>
<sequence>MEKRSTGFGFTSADFAASLHSFAPPPPRPRSAFRNSNRLLTTGSSRLSMPLPAAPTGTVVPPWHRNSAVRVSGGAELFVNARFVDRFVGVATRPASAVVAGRSASVAPAPPSASALRSPSSLSSSSAADRGGEQPCALPTVVIAAEEPVASAAPPPPPSASAPLASPLPPPHTPDSTRARVSALYDLACAAPPSPLVGEGGESTAAVNGGDDDDDDDDDVDVRE</sequence>
<accession>A0AAD5TFA2</accession>
<feature type="compositionally biased region" description="Acidic residues" evidence="1">
    <location>
        <begin position="210"/>
        <end position="224"/>
    </location>
</feature>